<sequence>MHGRSLLMHKTHIGEEDWGYADYQQRREDVKQRKMERRQKKMTKRREKREAYD</sequence>
<dbReference type="KEGG" id="vg:15010656"/>
<feature type="compositionally biased region" description="Basic residues" evidence="1">
    <location>
        <begin position="34"/>
        <end position="47"/>
    </location>
</feature>
<name>M4SM07_9CAUD</name>
<evidence type="ECO:0000313" key="2">
    <source>
        <dbReference type="EMBL" id="AGH57053.1"/>
    </source>
</evidence>
<evidence type="ECO:0000313" key="3">
    <source>
        <dbReference type="Proteomes" id="UP000204031"/>
    </source>
</evidence>
<dbReference type="GeneID" id="15010656"/>
<feature type="region of interest" description="Disordered" evidence="1">
    <location>
        <begin position="24"/>
        <end position="53"/>
    </location>
</feature>
<evidence type="ECO:0000256" key="1">
    <source>
        <dbReference type="SAM" id="MobiDB-lite"/>
    </source>
</evidence>
<dbReference type="Proteomes" id="UP000204031">
    <property type="component" value="Segment"/>
</dbReference>
<gene>
    <name evidence="2" type="ORF">VPNG_00029</name>
</gene>
<accession>M4SM07</accession>
<organism evidence="2 3">
    <name type="scientific">Vibrio phage VBP47</name>
    <dbReference type="NCBI Taxonomy" id="754073"/>
    <lineage>
        <taxon>Viruses</taxon>
        <taxon>Duplodnaviria</taxon>
        <taxon>Heunggongvirae</taxon>
        <taxon>Uroviricota</taxon>
        <taxon>Caudoviricetes</taxon>
        <taxon>Schitoviridae</taxon>
        <taxon>Fuhrmanvirinae</taxon>
        <taxon>Stoningtonvirus</taxon>
        <taxon>Stoningtonvirus VBP47</taxon>
    </lineage>
</organism>
<dbReference type="RefSeq" id="YP_007674124.1">
    <property type="nucleotide sequence ID" value="NC_020848.1"/>
</dbReference>
<proteinExistence type="predicted"/>
<keyword evidence="3" id="KW-1185">Reference proteome</keyword>
<protein>
    <submittedName>
        <fullName evidence="2">Uncharacterized protein</fullName>
    </submittedName>
</protein>
<reference evidence="2 3" key="1">
    <citation type="submission" date="2010-11" db="EMBL/GenBank/DDBJ databases">
        <title>The Genome Sequence of Vibrio phage VBP47.</title>
        <authorList>
            <consortium name="The Broad Institute Genome Sequencing Platform"/>
            <person name="Henn M.R."/>
            <person name="Wharam S."/>
            <person name="Gilg I."/>
            <person name="Martinez Martinez J."/>
            <person name="Wilson W."/>
            <person name="Levin J."/>
            <person name="Malboeuf C."/>
            <person name="Casali M."/>
            <person name="Russ C."/>
            <person name="Lennon N."/>
            <person name="Chapman S.B."/>
            <person name="Erlich R."/>
            <person name="Young S.K."/>
            <person name="Yandava C."/>
            <person name="Zeng Q."/>
            <person name="Fitzgerald M.F."/>
            <person name="Alvarado L."/>
            <person name="Anderson S."/>
            <person name="Berlin A."/>
            <person name="Chen Z."/>
            <person name="Freedman E."/>
            <person name="Gellesch M."/>
            <person name="Goldberg J."/>
            <person name="Green L."/>
            <person name="Griggs A."/>
            <person name="Gujja S."/>
            <person name="Heilman E."/>
            <person name="Heiman D."/>
            <person name="Hollinger A."/>
            <person name="Howarth C."/>
            <person name="Larson L."/>
            <person name="Mehta T."/>
            <person name="Neiman D."/>
            <person name="Pearson M."/>
            <person name="Roberts A."/>
            <person name="Ryan E."/>
            <person name="Saif S."/>
            <person name="Shea T."/>
            <person name="Shenoy N."/>
            <person name="Sisk P."/>
            <person name="Stolte C."/>
            <person name="Sykes S."/>
            <person name="White J."/>
            <person name="Haas B."/>
            <person name="Nusbaum C."/>
            <person name="Birren B."/>
        </authorList>
    </citation>
    <scope>NUCLEOTIDE SEQUENCE [LARGE SCALE GENOMIC DNA]</scope>
    <source>
        <strain evidence="2 3">VBP47</strain>
    </source>
</reference>
<feature type="compositionally biased region" description="Basic and acidic residues" evidence="1">
    <location>
        <begin position="24"/>
        <end position="33"/>
    </location>
</feature>
<dbReference type="EMBL" id="HQ634194">
    <property type="protein sequence ID" value="AGH57053.1"/>
    <property type="molecule type" value="Genomic_DNA"/>
</dbReference>